<keyword evidence="2" id="KW-0479">Metal-binding</keyword>
<dbReference type="GO" id="GO:0016705">
    <property type="term" value="F:oxidoreductase activity, acting on paired donors, with incorporation or reduction of molecular oxygen"/>
    <property type="evidence" value="ECO:0007669"/>
    <property type="project" value="UniProtKB-ARBA"/>
</dbReference>
<dbReference type="SUPFAM" id="SSF50022">
    <property type="entry name" value="ISP domain"/>
    <property type="match status" value="1"/>
</dbReference>
<name>A0A495R056_9ACTN</name>
<dbReference type="EMBL" id="RBWU01000001">
    <property type="protein sequence ID" value="RKS79662.1"/>
    <property type="molecule type" value="Genomic_DNA"/>
</dbReference>
<evidence type="ECO:0000259" key="7">
    <source>
        <dbReference type="PROSITE" id="PS51296"/>
    </source>
</evidence>
<gene>
    <name evidence="8" type="ORF">BZB76_1137</name>
</gene>
<dbReference type="PANTHER" id="PTHR21266:SF59">
    <property type="entry name" value="BLR4922 PROTEIN"/>
    <property type="match status" value="1"/>
</dbReference>
<dbReference type="Gene3D" id="2.102.10.10">
    <property type="entry name" value="Rieske [2Fe-2S] iron-sulphur domain"/>
    <property type="match status" value="1"/>
</dbReference>
<dbReference type="CDD" id="cd03469">
    <property type="entry name" value="Rieske_RO_Alpha_N"/>
    <property type="match status" value="1"/>
</dbReference>
<sequence>MIPNQWYAILRSEDVGTRRPTGARRLGMELVLWRDTAGRLICQSARCPHKGANMADGRLRGDTLGCPYHDFRFAADGSCTLAPCLGTNGRIPKSMRLETYPVRERHGLIFLWWGDDREDLPDIQVPPEVADRSDVHATGAWQQPVHYTRYIESLLDFYHVPVVHRDHWFNVLDYIGWAGTPKKLGLDGRRRYLALTKVEDSHLEVDGMTLRHSFRLVGEGDPTNEATMTVTFTFPGMVHIHAEPFDVTVWITPVDDDNTQVLFRWYEDSHMAPVLRLPSLRRIVPKLALFAQKRVQEVQDMNVVSRIEPRVSGRGVNRFVAVDELNAKYVVMRDQLRKEAGITEAGAGEAGESETPAAGNGKAPATGRARRTAKEPAAEGTAKV</sequence>
<dbReference type="Gene3D" id="3.90.380.10">
    <property type="entry name" value="Naphthalene 1,2-dioxygenase Alpha Subunit, Chain A, domain 1"/>
    <property type="match status" value="1"/>
</dbReference>
<dbReference type="OrthoDB" id="5243643at2"/>
<protein>
    <submittedName>
        <fullName evidence="8">Phenylpropionate dioxygenase-like ring-hydroxylating dioxygenase large terminal subunit</fullName>
    </submittedName>
</protein>
<dbReference type="InterPro" id="IPR050584">
    <property type="entry name" value="Cholesterol_7-desaturase"/>
</dbReference>
<dbReference type="GO" id="GO:0004497">
    <property type="term" value="F:monooxygenase activity"/>
    <property type="evidence" value="ECO:0007669"/>
    <property type="project" value="UniProtKB-ARBA"/>
</dbReference>
<accession>A0A495R056</accession>
<comment type="caution">
    <text evidence="8">The sequence shown here is derived from an EMBL/GenBank/DDBJ whole genome shotgun (WGS) entry which is preliminary data.</text>
</comment>
<dbReference type="AlphaFoldDB" id="A0A495R056"/>
<keyword evidence="5" id="KW-0411">Iron-sulfur</keyword>
<dbReference type="PROSITE" id="PS51296">
    <property type="entry name" value="RIESKE"/>
    <property type="match status" value="1"/>
</dbReference>
<keyword evidence="1" id="KW-0001">2Fe-2S</keyword>
<dbReference type="Pfam" id="PF00355">
    <property type="entry name" value="Rieske"/>
    <property type="match status" value="1"/>
</dbReference>
<dbReference type="GO" id="GO:0051213">
    <property type="term" value="F:dioxygenase activity"/>
    <property type="evidence" value="ECO:0007669"/>
    <property type="project" value="UniProtKB-KW"/>
</dbReference>
<dbReference type="GO" id="GO:0051537">
    <property type="term" value="F:2 iron, 2 sulfur cluster binding"/>
    <property type="evidence" value="ECO:0007669"/>
    <property type="project" value="UniProtKB-KW"/>
</dbReference>
<evidence type="ECO:0000256" key="6">
    <source>
        <dbReference type="SAM" id="MobiDB-lite"/>
    </source>
</evidence>
<dbReference type="InterPro" id="IPR017941">
    <property type="entry name" value="Rieske_2Fe-2S"/>
</dbReference>
<dbReference type="PANTHER" id="PTHR21266">
    <property type="entry name" value="IRON-SULFUR DOMAIN CONTAINING PROTEIN"/>
    <property type="match status" value="1"/>
</dbReference>
<evidence type="ECO:0000256" key="5">
    <source>
        <dbReference type="ARBA" id="ARBA00023014"/>
    </source>
</evidence>
<dbReference type="Proteomes" id="UP000274601">
    <property type="component" value="Unassembled WGS sequence"/>
</dbReference>
<proteinExistence type="predicted"/>
<evidence type="ECO:0000256" key="4">
    <source>
        <dbReference type="ARBA" id="ARBA00023004"/>
    </source>
</evidence>
<keyword evidence="4" id="KW-0408">Iron</keyword>
<dbReference type="GO" id="GO:0046872">
    <property type="term" value="F:metal ion binding"/>
    <property type="evidence" value="ECO:0007669"/>
    <property type="project" value="UniProtKB-KW"/>
</dbReference>
<reference evidence="8 9" key="1">
    <citation type="submission" date="2018-10" db="EMBL/GenBank/DDBJ databases">
        <title>Genomic Encyclopedia of Archaeal and Bacterial Type Strains, Phase II (KMG-II): from individual species to whole genera.</title>
        <authorList>
            <person name="Goeker M."/>
        </authorList>
    </citation>
    <scope>NUCLEOTIDE SEQUENCE [LARGE SCALE GENOMIC DNA]</scope>
    <source>
        <strain evidence="8 9">DSM 43383</strain>
    </source>
</reference>
<evidence type="ECO:0000256" key="3">
    <source>
        <dbReference type="ARBA" id="ARBA00023002"/>
    </source>
</evidence>
<feature type="domain" description="Rieske" evidence="7">
    <location>
        <begin position="6"/>
        <end position="111"/>
    </location>
</feature>
<keyword evidence="3" id="KW-0560">Oxidoreductase</keyword>
<dbReference type="SUPFAM" id="SSF55961">
    <property type="entry name" value="Bet v1-like"/>
    <property type="match status" value="1"/>
</dbReference>
<keyword evidence="8" id="KW-0223">Dioxygenase</keyword>
<organism evidence="8 9">
    <name type="scientific">Actinomadura pelletieri DSM 43383</name>
    <dbReference type="NCBI Taxonomy" id="1120940"/>
    <lineage>
        <taxon>Bacteria</taxon>
        <taxon>Bacillati</taxon>
        <taxon>Actinomycetota</taxon>
        <taxon>Actinomycetes</taxon>
        <taxon>Streptosporangiales</taxon>
        <taxon>Thermomonosporaceae</taxon>
        <taxon>Actinomadura</taxon>
    </lineage>
</organism>
<evidence type="ECO:0000256" key="1">
    <source>
        <dbReference type="ARBA" id="ARBA00022714"/>
    </source>
</evidence>
<evidence type="ECO:0000313" key="9">
    <source>
        <dbReference type="Proteomes" id="UP000274601"/>
    </source>
</evidence>
<evidence type="ECO:0000313" key="8">
    <source>
        <dbReference type="EMBL" id="RKS79662.1"/>
    </source>
</evidence>
<feature type="region of interest" description="Disordered" evidence="6">
    <location>
        <begin position="344"/>
        <end position="384"/>
    </location>
</feature>
<dbReference type="InterPro" id="IPR036922">
    <property type="entry name" value="Rieske_2Fe-2S_sf"/>
</dbReference>
<dbReference type="RefSeq" id="WP_121433148.1">
    <property type="nucleotide sequence ID" value="NZ_RBWU01000001.1"/>
</dbReference>
<keyword evidence="9" id="KW-1185">Reference proteome</keyword>
<evidence type="ECO:0000256" key="2">
    <source>
        <dbReference type="ARBA" id="ARBA00022723"/>
    </source>
</evidence>